<organism evidence="6 7">
    <name type="scientific">Spizellomyces punctatus (strain DAOM BR117)</name>
    <dbReference type="NCBI Taxonomy" id="645134"/>
    <lineage>
        <taxon>Eukaryota</taxon>
        <taxon>Fungi</taxon>
        <taxon>Fungi incertae sedis</taxon>
        <taxon>Chytridiomycota</taxon>
        <taxon>Chytridiomycota incertae sedis</taxon>
        <taxon>Chytridiomycetes</taxon>
        <taxon>Spizellomycetales</taxon>
        <taxon>Spizellomycetaceae</taxon>
        <taxon>Spizellomyces</taxon>
    </lineage>
</organism>
<keyword evidence="7" id="KW-1185">Reference proteome</keyword>
<feature type="domain" description="Protein kinase" evidence="5">
    <location>
        <begin position="26"/>
        <end position="291"/>
    </location>
</feature>
<dbReference type="OMA" id="DVSMWIV"/>
<dbReference type="PROSITE" id="PS00107">
    <property type="entry name" value="PROTEIN_KINASE_ATP"/>
    <property type="match status" value="1"/>
</dbReference>
<evidence type="ECO:0000256" key="2">
    <source>
        <dbReference type="ARBA" id="ARBA00022840"/>
    </source>
</evidence>
<dbReference type="GeneID" id="27685361"/>
<dbReference type="InterPro" id="IPR011009">
    <property type="entry name" value="Kinase-like_dom_sf"/>
</dbReference>
<evidence type="ECO:0000259" key="5">
    <source>
        <dbReference type="PROSITE" id="PS50011"/>
    </source>
</evidence>
<dbReference type="GO" id="GO:0004672">
    <property type="term" value="F:protein kinase activity"/>
    <property type="evidence" value="ECO:0007669"/>
    <property type="project" value="InterPro"/>
</dbReference>
<dbReference type="Gene3D" id="1.10.510.10">
    <property type="entry name" value="Transferase(Phosphotransferase) domain 1"/>
    <property type="match status" value="1"/>
</dbReference>
<keyword evidence="1 3" id="KW-0547">Nucleotide-binding</keyword>
<dbReference type="CDD" id="cd05117">
    <property type="entry name" value="STKc_CAMK"/>
    <property type="match status" value="1"/>
</dbReference>
<gene>
    <name evidence="6" type="ORF">SPPG_01718</name>
</gene>
<dbReference type="OrthoDB" id="407410at2759"/>
<feature type="compositionally biased region" description="Polar residues" evidence="4">
    <location>
        <begin position="413"/>
        <end position="423"/>
    </location>
</feature>
<dbReference type="InParanoid" id="A0A0L0HNW1"/>
<dbReference type="PROSITE" id="PS50011">
    <property type="entry name" value="PROTEIN_KINASE_DOM"/>
    <property type="match status" value="1"/>
</dbReference>
<dbReference type="InterPro" id="IPR017441">
    <property type="entry name" value="Protein_kinase_ATP_BS"/>
</dbReference>
<dbReference type="SUPFAM" id="SSF56112">
    <property type="entry name" value="Protein kinase-like (PK-like)"/>
    <property type="match status" value="1"/>
</dbReference>
<accession>A0A0L0HNW1</accession>
<dbReference type="InterPro" id="IPR008271">
    <property type="entry name" value="Ser/Thr_kinase_AS"/>
</dbReference>
<evidence type="ECO:0000256" key="1">
    <source>
        <dbReference type="ARBA" id="ARBA00022741"/>
    </source>
</evidence>
<reference evidence="6 7" key="1">
    <citation type="submission" date="2009-08" db="EMBL/GenBank/DDBJ databases">
        <title>The Genome Sequence of Spizellomyces punctatus strain DAOM BR117.</title>
        <authorList>
            <consortium name="The Broad Institute Genome Sequencing Platform"/>
            <person name="Russ C."/>
            <person name="Cuomo C."/>
            <person name="Shea T."/>
            <person name="Young S.K."/>
            <person name="Zeng Q."/>
            <person name="Koehrsen M."/>
            <person name="Haas B."/>
            <person name="Borodovsky M."/>
            <person name="Guigo R."/>
            <person name="Alvarado L."/>
            <person name="Berlin A."/>
            <person name="Bochicchio J."/>
            <person name="Borenstein D."/>
            <person name="Chapman S."/>
            <person name="Chen Z."/>
            <person name="Engels R."/>
            <person name="Freedman E."/>
            <person name="Gellesch M."/>
            <person name="Goldberg J."/>
            <person name="Griggs A."/>
            <person name="Gujja S."/>
            <person name="Heiman D."/>
            <person name="Hepburn T."/>
            <person name="Howarth C."/>
            <person name="Jen D."/>
            <person name="Larson L."/>
            <person name="Lewis B."/>
            <person name="Mehta T."/>
            <person name="Park D."/>
            <person name="Pearson M."/>
            <person name="Roberts A."/>
            <person name="Saif S."/>
            <person name="Shenoy N."/>
            <person name="Sisk P."/>
            <person name="Stolte C."/>
            <person name="Sykes S."/>
            <person name="Thomson T."/>
            <person name="Walk T."/>
            <person name="White J."/>
            <person name="Yandava C."/>
            <person name="Burger G."/>
            <person name="Gray M.W."/>
            <person name="Holland P.W.H."/>
            <person name="King N."/>
            <person name="Lang F.B.F."/>
            <person name="Roger A.J."/>
            <person name="Ruiz-Trillo I."/>
            <person name="Lander E."/>
            <person name="Nusbaum C."/>
        </authorList>
    </citation>
    <scope>NUCLEOTIDE SEQUENCE [LARGE SCALE GENOMIC DNA]</scope>
    <source>
        <strain evidence="6 7">DAOM BR117</strain>
    </source>
</reference>
<feature type="compositionally biased region" description="Polar residues" evidence="4">
    <location>
        <begin position="484"/>
        <end position="498"/>
    </location>
</feature>
<feature type="compositionally biased region" description="Polar residues" evidence="4">
    <location>
        <begin position="447"/>
        <end position="463"/>
    </location>
</feature>
<feature type="binding site" evidence="3">
    <location>
        <position position="55"/>
    </location>
    <ligand>
        <name>ATP</name>
        <dbReference type="ChEBI" id="CHEBI:30616"/>
    </ligand>
</feature>
<proteinExistence type="predicted"/>
<dbReference type="VEuPathDB" id="FungiDB:SPPG_01718"/>
<keyword evidence="6" id="KW-0418">Kinase</keyword>
<name>A0A0L0HNW1_SPIPD</name>
<dbReference type="GO" id="GO:0005524">
    <property type="term" value="F:ATP binding"/>
    <property type="evidence" value="ECO:0007669"/>
    <property type="project" value="UniProtKB-UniRule"/>
</dbReference>
<dbReference type="AlphaFoldDB" id="A0A0L0HNW1"/>
<dbReference type="Proteomes" id="UP000053201">
    <property type="component" value="Unassembled WGS sequence"/>
</dbReference>
<dbReference type="InterPro" id="IPR000719">
    <property type="entry name" value="Prot_kinase_dom"/>
</dbReference>
<dbReference type="FunFam" id="3.30.200.20:FF:000042">
    <property type="entry name" value="Aurora kinase A"/>
    <property type="match status" value="1"/>
</dbReference>
<keyword evidence="6" id="KW-0808">Transferase</keyword>
<dbReference type="PANTHER" id="PTHR24347">
    <property type="entry name" value="SERINE/THREONINE-PROTEIN KINASE"/>
    <property type="match status" value="1"/>
</dbReference>
<dbReference type="EMBL" id="KQ257452">
    <property type="protein sequence ID" value="KND02630.1"/>
    <property type="molecule type" value="Genomic_DNA"/>
</dbReference>
<evidence type="ECO:0000256" key="4">
    <source>
        <dbReference type="SAM" id="MobiDB-lite"/>
    </source>
</evidence>
<sequence length="545" mass="60310">MSDASDAKADIPHYRTADTNALEAAYSIGIKLGQGSFGTVRLVQHKETNTTYACKILRKRRGAPTAYEQIQREVAIMKRVRHPHIIQLKEVYETPKKFFLIMEYCKGGELVQRIKSRRSCSESDVCTIMYRLVDAIAYLHDQGIVHRDIKPENILVSSDTPIPLPGGTGQSDLYNIKVSDFGLATSVDACTMMENIVGTPLYMAPEIVQNLGYSAQCDIWSIGVLMYLLLCGYRTDAEKALQQMISEGRIEFPSIFWAEVSPGARNLCESTLRIDPAKRITAREMLMHPWLNGEASATPISATVLDLMRSYNAERRFRKIANTILATIRLRSSDGTIKSFPAPFEKNSQQGSESSLSDLSQCSSHESIDCLTDDDLLGIKPALQAKSLVYIKTTAKKPSSTDRDRACRSVASLTATETEQSSMKPPRLASTERLRSLQDATTKPRKPSSQTSRRTPTPDSTMPSLLPPASPKSQTYLKKRVPLPSTSPKRYSRTNTPGGTPPSTLPRSMGSASVSLLPIVKAARQRSKKDDDAEDRVLRIGELKS</sequence>
<evidence type="ECO:0000313" key="7">
    <source>
        <dbReference type="Proteomes" id="UP000053201"/>
    </source>
</evidence>
<dbReference type="PROSITE" id="PS00108">
    <property type="entry name" value="PROTEIN_KINASE_ST"/>
    <property type="match status" value="1"/>
</dbReference>
<evidence type="ECO:0000313" key="6">
    <source>
        <dbReference type="EMBL" id="KND02630.1"/>
    </source>
</evidence>
<protein>
    <submittedName>
        <fullName evidence="6">CAMK protein kinase</fullName>
    </submittedName>
</protein>
<keyword evidence="2 3" id="KW-0067">ATP-binding</keyword>
<dbReference type="Pfam" id="PF00069">
    <property type="entry name" value="Pkinase"/>
    <property type="match status" value="1"/>
</dbReference>
<dbReference type="SMART" id="SM00220">
    <property type="entry name" value="S_TKc"/>
    <property type="match status" value="1"/>
</dbReference>
<feature type="region of interest" description="Disordered" evidence="4">
    <location>
        <begin position="413"/>
        <end position="512"/>
    </location>
</feature>
<evidence type="ECO:0000256" key="3">
    <source>
        <dbReference type="PROSITE-ProRule" id="PRU10141"/>
    </source>
</evidence>
<dbReference type="RefSeq" id="XP_016610669.1">
    <property type="nucleotide sequence ID" value="XM_016750033.1"/>
</dbReference>
<dbReference type="eggNOG" id="KOG0032">
    <property type="taxonomic scope" value="Eukaryota"/>
</dbReference>
<dbReference type="FunFam" id="1.10.510.10:FF:000571">
    <property type="entry name" value="Maternal embryonic leucine zipper kinase"/>
    <property type="match status" value="1"/>
</dbReference>
<dbReference type="STRING" id="645134.A0A0L0HNW1"/>